<accession>A0AAP0G4M4</accession>
<dbReference type="EMBL" id="JBBWWQ010000010">
    <property type="protein sequence ID" value="KAK8936718.1"/>
    <property type="molecule type" value="Genomic_DNA"/>
</dbReference>
<proteinExistence type="inferred from homology"/>
<evidence type="ECO:0000256" key="2">
    <source>
        <dbReference type="ARBA" id="ARBA00022786"/>
    </source>
</evidence>
<sequence length="348" mass="39008">MSSHSRYLRRRLTKADDVSVSPPFKITVQTFTEVARFCYGRAPTLTQSNVAAVRAAAELLEMEENDRDAGEGSLIRQTEEFFREEIACDKGRAAVVLQGCVGLLPESGEPAAAMAARCVQLLTTAAEEDENVDEWRVELMAVSAESFGMIMESMARWSVHDHDHLYRIADRYFAINNERVSEEEKLRICHAIDCSKLSHHLLLHLVQNSRLPLRFIFKAMLISHHHPAAITSLRDLLHHDATARQAANLAVRIESLERDVAGLRRHLRWSEDKRAEMEAGRAKSFRYRSSGHDRSFADPRPPAAGKEKRGRGLGRKLVEGFRSMFRVSGVAVDGARTVGESSPAKATH</sequence>
<keyword evidence="4" id="KW-0175">Coiled coil</keyword>
<feature type="coiled-coil region" evidence="4">
    <location>
        <begin position="239"/>
        <end position="273"/>
    </location>
</feature>
<name>A0AAP0G4M4_9ASPA</name>
<feature type="region of interest" description="Disordered" evidence="5">
    <location>
        <begin position="280"/>
        <end position="315"/>
    </location>
</feature>
<dbReference type="InterPro" id="IPR011333">
    <property type="entry name" value="SKP1/BTB/POZ_sf"/>
</dbReference>
<evidence type="ECO:0000313" key="7">
    <source>
        <dbReference type="EMBL" id="KAK8936718.1"/>
    </source>
</evidence>
<keyword evidence="8" id="KW-1185">Reference proteome</keyword>
<feature type="domain" description="NPH3" evidence="6">
    <location>
        <begin position="155"/>
        <end position="226"/>
    </location>
</feature>
<dbReference type="PROSITE" id="PS51649">
    <property type="entry name" value="NPH3"/>
    <property type="match status" value="1"/>
</dbReference>
<dbReference type="SUPFAM" id="SSF54695">
    <property type="entry name" value="POZ domain"/>
    <property type="match status" value="1"/>
</dbReference>
<comment type="similarity">
    <text evidence="3">Belongs to the NPH3 family.</text>
</comment>
<dbReference type="InterPro" id="IPR043454">
    <property type="entry name" value="NPH3/RPT2-like"/>
</dbReference>
<dbReference type="Proteomes" id="UP001418222">
    <property type="component" value="Unassembled WGS sequence"/>
</dbReference>
<evidence type="ECO:0000313" key="8">
    <source>
        <dbReference type="Proteomes" id="UP001418222"/>
    </source>
</evidence>
<reference evidence="7 8" key="1">
    <citation type="journal article" date="2022" name="Nat. Plants">
        <title>Genomes of leafy and leafless Platanthera orchids illuminate the evolution of mycoheterotrophy.</title>
        <authorList>
            <person name="Li M.H."/>
            <person name="Liu K.W."/>
            <person name="Li Z."/>
            <person name="Lu H.C."/>
            <person name="Ye Q.L."/>
            <person name="Zhang D."/>
            <person name="Wang J.Y."/>
            <person name="Li Y.F."/>
            <person name="Zhong Z.M."/>
            <person name="Liu X."/>
            <person name="Yu X."/>
            <person name="Liu D.K."/>
            <person name="Tu X.D."/>
            <person name="Liu B."/>
            <person name="Hao Y."/>
            <person name="Liao X.Y."/>
            <person name="Jiang Y.T."/>
            <person name="Sun W.H."/>
            <person name="Chen J."/>
            <person name="Chen Y.Q."/>
            <person name="Ai Y."/>
            <person name="Zhai J.W."/>
            <person name="Wu S.S."/>
            <person name="Zhou Z."/>
            <person name="Hsiao Y.Y."/>
            <person name="Wu W.L."/>
            <person name="Chen Y.Y."/>
            <person name="Lin Y.F."/>
            <person name="Hsu J.L."/>
            <person name="Li C.Y."/>
            <person name="Wang Z.W."/>
            <person name="Zhao X."/>
            <person name="Zhong W.Y."/>
            <person name="Ma X.K."/>
            <person name="Ma L."/>
            <person name="Huang J."/>
            <person name="Chen G.Z."/>
            <person name="Huang M.Z."/>
            <person name="Huang L."/>
            <person name="Peng D.H."/>
            <person name="Luo Y.B."/>
            <person name="Zou S.Q."/>
            <person name="Chen S.P."/>
            <person name="Lan S."/>
            <person name="Tsai W.C."/>
            <person name="Van de Peer Y."/>
            <person name="Liu Z.J."/>
        </authorList>
    </citation>
    <scope>NUCLEOTIDE SEQUENCE [LARGE SCALE GENOMIC DNA]</scope>
    <source>
        <strain evidence="7">Lor287</strain>
    </source>
</reference>
<evidence type="ECO:0000259" key="6">
    <source>
        <dbReference type="PROSITE" id="PS51649"/>
    </source>
</evidence>
<protein>
    <submittedName>
        <fullName evidence="7">BTB/POZ domain-containing protein</fullName>
    </submittedName>
</protein>
<evidence type="ECO:0000256" key="5">
    <source>
        <dbReference type="SAM" id="MobiDB-lite"/>
    </source>
</evidence>
<comment type="pathway">
    <text evidence="1">Protein modification; protein ubiquitination.</text>
</comment>
<evidence type="ECO:0000256" key="4">
    <source>
        <dbReference type="SAM" id="Coils"/>
    </source>
</evidence>
<comment type="caution">
    <text evidence="7">The sequence shown here is derived from an EMBL/GenBank/DDBJ whole genome shotgun (WGS) entry which is preliminary data.</text>
</comment>
<evidence type="ECO:0000256" key="1">
    <source>
        <dbReference type="ARBA" id="ARBA00004906"/>
    </source>
</evidence>
<evidence type="ECO:0000256" key="3">
    <source>
        <dbReference type="PROSITE-ProRule" id="PRU00982"/>
    </source>
</evidence>
<gene>
    <name evidence="7" type="ORF">KSP39_PZI012153</name>
</gene>
<dbReference type="InterPro" id="IPR027356">
    <property type="entry name" value="NPH3_dom"/>
</dbReference>
<dbReference type="Pfam" id="PF03000">
    <property type="entry name" value="NPH3"/>
    <property type="match status" value="1"/>
</dbReference>
<dbReference type="AlphaFoldDB" id="A0AAP0G4M4"/>
<organism evidence="7 8">
    <name type="scientific">Platanthera zijinensis</name>
    <dbReference type="NCBI Taxonomy" id="2320716"/>
    <lineage>
        <taxon>Eukaryota</taxon>
        <taxon>Viridiplantae</taxon>
        <taxon>Streptophyta</taxon>
        <taxon>Embryophyta</taxon>
        <taxon>Tracheophyta</taxon>
        <taxon>Spermatophyta</taxon>
        <taxon>Magnoliopsida</taxon>
        <taxon>Liliopsida</taxon>
        <taxon>Asparagales</taxon>
        <taxon>Orchidaceae</taxon>
        <taxon>Orchidoideae</taxon>
        <taxon>Orchideae</taxon>
        <taxon>Orchidinae</taxon>
        <taxon>Platanthera</taxon>
    </lineage>
</organism>
<keyword evidence="2" id="KW-0833">Ubl conjugation pathway</keyword>
<dbReference type="PANTHER" id="PTHR32370">
    <property type="entry name" value="OS12G0117600 PROTEIN"/>
    <property type="match status" value="1"/>
</dbReference>